<gene>
    <name evidence="3" type="primary">LOC113836021</name>
</gene>
<feature type="compositionally biased region" description="Basic and acidic residues" evidence="1">
    <location>
        <begin position="42"/>
        <end position="54"/>
    </location>
</feature>
<reference evidence="3" key="3">
    <citation type="submission" date="2025-08" db="UniProtKB">
        <authorList>
            <consortium name="RefSeq"/>
        </authorList>
    </citation>
    <scope>IDENTIFICATION</scope>
    <source>
        <strain evidence="3">17A/GY</strain>
        <tissue evidence="3">Liver</tissue>
    </source>
</reference>
<dbReference type="GeneID" id="113836021"/>
<dbReference type="AlphaFoldDB" id="A0A9J7KA04"/>
<feature type="region of interest" description="Disordered" evidence="1">
    <location>
        <begin position="1"/>
        <end position="127"/>
    </location>
</feature>
<feature type="compositionally biased region" description="Gly residues" evidence="1">
    <location>
        <begin position="25"/>
        <end position="35"/>
    </location>
</feature>
<keyword evidence="2" id="KW-1185">Reference proteome</keyword>
<name>A0A9J7KA04_CRIGR</name>
<feature type="compositionally biased region" description="Low complexity" evidence="1">
    <location>
        <begin position="57"/>
        <end position="66"/>
    </location>
</feature>
<protein>
    <submittedName>
        <fullName evidence="3">Translation initiation factor IF-2-like</fullName>
    </submittedName>
</protein>
<dbReference type="Proteomes" id="UP001108280">
    <property type="component" value="Chromosome 5"/>
</dbReference>
<evidence type="ECO:0000256" key="1">
    <source>
        <dbReference type="SAM" id="MobiDB-lite"/>
    </source>
</evidence>
<proteinExistence type="predicted"/>
<reference evidence="2" key="1">
    <citation type="journal article" date="2018" name="Biotechnol. Bioeng.">
        <title>A reference genome of the Chinese hamster based on a hybrid assembly strategy.</title>
        <authorList>
            <person name="Rupp O."/>
            <person name="MacDonald M.L."/>
            <person name="Li S."/>
            <person name="Dhiman H."/>
            <person name="Polson S."/>
            <person name="Griep S."/>
            <person name="Heffner K."/>
            <person name="Hernandez I."/>
            <person name="Brinkrolf K."/>
            <person name="Jadhav V."/>
            <person name="Samoudi M."/>
            <person name="Hao H."/>
            <person name="Kingham B."/>
            <person name="Goesmann A."/>
            <person name="Betenbaugh M.J."/>
            <person name="Lewis N.E."/>
            <person name="Borth N."/>
            <person name="Lee K.H."/>
        </authorList>
    </citation>
    <scope>NUCLEOTIDE SEQUENCE [LARGE SCALE GENOMIC DNA]</scope>
    <source>
        <strain evidence="2">17A/GY</strain>
    </source>
</reference>
<evidence type="ECO:0000313" key="3">
    <source>
        <dbReference type="RefSeq" id="XP_035301764.1"/>
    </source>
</evidence>
<organism evidence="2 3">
    <name type="scientific">Cricetulus griseus</name>
    <name type="common">Chinese hamster</name>
    <name type="synonym">Cricetulus barabensis griseus</name>
    <dbReference type="NCBI Taxonomy" id="10029"/>
    <lineage>
        <taxon>Eukaryota</taxon>
        <taxon>Metazoa</taxon>
        <taxon>Chordata</taxon>
        <taxon>Craniata</taxon>
        <taxon>Vertebrata</taxon>
        <taxon>Euteleostomi</taxon>
        <taxon>Mammalia</taxon>
        <taxon>Eutheria</taxon>
        <taxon>Euarchontoglires</taxon>
        <taxon>Glires</taxon>
        <taxon>Rodentia</taxon>
        <taxon>Myomorpha</taxon>
        <taxon>Muroidea</taxon>
        <taxon>Cricetidae</taxon>
        <taxon>Cricetinae</taxon>
        <taxon>Cricetulus</taxon>
    </lineage>
</organism>
<feature type="region of interest" description="Disordered" evidence="1">
    <location>
        <begin position="171"/>
        <end position="195"/>
    </location>
</feature>
<dbReference type="RefSeq" id="XP_035301764.1">
    <property type="nucleotide sequence ID" value="XM_035445873.1"/>
</dbReference>
<feature type="compositionally biased region" description="Basic residues" evidence="1">
    <location>
        <begin position="12"/>
        <end position="23"/>
    </location>
</feature>
<dbReference type="KEGG" id="cge:113836021"/>
<accession>A0A9J7KA04</accession>
<evidence type="ECO:0000313" key="2">
    <source>
        <dbReference type="Proteomes" id="UP001108280"/>
    </source>
</evidence>
<reference evidence="2" key="2">
    <citation type="journal article" date="2020" name="Biotechnol. Bioeng.">
        <title>Chromosome-scale scaffolds for the Chinese hamster reference genome assembly to facilitate the study of the CHO epigenome.</title>
        <authorList>
            <person name="Hilliard W."/>
            <person name="MacDonald M."/>
            <person name="Lee K.H."/>
        </authorList>
    </citation>
    <scope>NUCLEOTIDE SEQUENCE [LARGE SCALE GENOMIC DNA]</scope>
    <source>
        <strain evidence="2">17A/GY</strain>
    </source>
</reference>
<feature type="compositionally biased region" description="Low complexity" evidence="1">
    <location>
        <begin position="1"/>
        <end position="10"/>
    </location>
</feature>
<sequence length="229" mass="23762">MAPAGRGPPRLARPRLRSGRRYGRALGGGAGGRAGGPAAFTEARRPRSPEEARGPRRPALPAARRAAPPPLSGCAARSTAGLAPPRLPLRPRRADSGGPQCPHRLPALRAADAPDRARRVTSRGPSGAIGRACPACTALAAAAAAPPAPRAAAELRVPAAAARSHGPVLALPSLGRRPARSMRAAERAEAPGSTEPGSWDAVILISTRKDLLALSFSELKRHELWKLFR</sequence>